<sequence length="407" mass="46185">MALLVGSHPANAFALPILSYPTTRSLPLTLYATKQHQHHEWPSIVNVHRVLGDERFCRRDFTNIIVSEKLDGANLGIEMDGKDGNLVALHGRNSVLWYDHYKGVTDPFQLTYGSVKGRFESLREVVEPLKLTVQGLQANDDFATEEATSFVFYGEWCNPTTSTVKQQHQEPSWHPFGVAVIRNDGSKSIYAMTTALHAILTSNGLHPPRILAQTKDIPRAIEVVFHRMLNPPEMERFEGVVLTVESNQRGGNKNPRAQLFGLGCKWKTAAFEEQPQFLLDNVSFIQDLAPTVDLLKQVYEQRQERQNGKRKRKKTLTKEQMEQESELTRQVLLAFHSVMSKSALSAEDVRNMQDRDARTVELQRINHQVVLDLEDQYKQVGVMELPEEVRKAAGTLVSKYIMKPPTA</sequence>
<dbReference type="InterPro" id="IPR021122">
    <property type="entry name" value="RNA_ligase_dom_REL/Rnl2"/>
</dbReference>
<protein>
    <recommendedName>
        <fullName evidence="2">RNA ligase domain-containing protein</fullName>
    </recommendedName>
</protein>
<comment type="caution">
    <text evidence="3">The sequence shown here is derived from an EMBL/GenBank/DDBJ whole genome shotgun (WGS) entry which is preliminary data.</text>
</comment>
<dbReference type="EMBL" id="CAICTM010001147">
    <property type="protein sequence ID" value="CAB9520953.1"/>
    <property type="molecule type" value="Genomic_DNA"/>
</dbReference>
<keyword evidence="4" id="KW-1185">Reference proteome</keyword>
<reference evidence="3" key="1">
    <citation type="submission" date="2020-06" db="EMBL/GenBank/DDBJ databases">
        <authorList>
            <consortium name="Plant Systems Biology data submission"/>
        </authorList>
    </citation>
    <scope>NUCLEOTIDE SEQUENCE</scope>
    <source>
        <strain evidence="3">D6</strain>
    </source>
</reference>
<proteinExistence type="predicted"/>
<evidence type="ECO:0000256" key="1">
    <source>
        <dbReference type="SAM" id="MobiDB-lite"/>
    </source>
</evidence>
<evidence type="ECO:0000313" key="4">
    <source>
        <dbReference type="Proteomes" id="UP001153069"/>
    </source>
</evidence>
<dbReference type="Pfam" id="PF09414">
    <property type="entry name" value="RNA_ligase"/>
    <property type="match status" value="1"/>
</dbReference>
<dbReference type="Gene3D" id="3.30.470.30">
    <property type="entry name" value="DNA ligase/mRNA capping enzyme"/>
    <property type="match status" value="1"/>
</dbReference>
<gene>
    <name evidence="3" type="ORF">SEMRO_1149_G246600.1</name>
</gene>
<feature type="domain" description="RNA ligase" evidence="2">
    <location>
        <begin position="64"/>
        <end position="248"/>
    </location>
</feature>
<evidence type="ECO:0000313" key="3">
    <source>
        <dbReference type="EMBL" id="CAB9520953.1"/>
    </source>
</evidence>
<dbReference type="AlphaFoldDB" id="A0A9N8EHN9"/>
<organism evidence="3 4">
    <name type="scientific">Seminavis robusta</name>
    <dbReference type="NCBI Taxonomy" id="568900"/>
    <lineage>
        <taxon>Eukaryota</taxon>
        <taxon>Sar</taxon>
        <taxon>Stramenopiles</taxon>
        <taxon>Ochrophyta</taxon>
        <taxon>Bacillariophyta</taxon>
        <taxon>Bacillariophyceae</taxon>
        <taxon>Bacillariophycidae</taxon>
        <taxon>Naviculales</taxon>
        <taxon>Naviculaceae</taxon>
        <taxon>Seminavis</taxon>
    </lineage>
</organism>
<dbReference type="SUPFAM" id="SSF56091">
    <property type="entry name" value="DNA ligase/mRNA capping enzyme, catalytic domain"/>
    <property type="match status" value="1"/>
</dbReference>
<evidence type="ECO:0000259" key="2">
    <source>
        <dbReference type="Pfam" id="PF09414"/>
    </source>
</evidence>
<feature type="region of interest" description="Disordered" evidence="1">
    <location>
        <begin position="301"/>
        <end position="322"/>
    </location>
</feature>
<dbReference type="Proteomes" id="UP001153069">
    <property type="component" value="Unassembled WGS sequence"/>
</dbReference>
<name>A0A9N8EHN9_9STRA</name>
<accession>A0A9N8EHN9</accession>